<comment type="function">
    <text evidence="5">Converts 2-succinylbenzoate (OSB) to 2-succinylbenzoyl-CoA (OSB-CoA).</text>
</comment>
<evidence type="ECO:0000313" key="9">
    <source>
        <dbReference type="Proteomes" id="UP001597427"/>
    </source>
</evidence>
<dbReference type="Proteomes" id="UP001597427">
    <property type="component" value="Unassembled WGS sequence"/>
</dbReference>
<gene>
    <name evidence="5 8" type="primary">menE</name>
    <name evidence="8" type="ORF">ACFSR0_07995</name>
</gene>
<evidence type="ECO:0000259" key="6">
    <source>
        <dbReference type="Pfam" id="PF00501"/>
    </source>
</evidence>
<dbReference type="GO" id="GO:0008756">
    <property type="term" value="F:o-succinylbenzoate-CoA ligase activity"/>
    <property type="evidence" value="ECO:0007669"/>
    <property type="project" value="UniProtKB-EC"/>
</dbReference>
<reference evidence="9" key="1">
    <citation type="journal article" date="2019" name="Int. J. Syst. Evol. Microbiol.">
        <title>The Global Catalogue of Microorganisms (GCM) 10K type strain sequencing project: providing services to taxonomists for standard genome sequencing and annotation.</title>
        <authorList>
            <consortium name="The Broad Institute Genomics Platform"/>
            <consortium name="The Broad Institute Genome Sequencing Center for Infectious Disease"/>
            <person name="Wu L."/>
            <person name="Ma J."/>
        </authorList>
    </citation>
    <scope>NUCLEOTIDE SEQUENCE [LARGE SCALE GENOMIC DNA]</scope>
    <source>
        <strain evidence="9">TISTR 932</strain>
    </source>
</reference>
<feature type="domain" description="AMP-binding enzyme C-terminal" evidence="7">
    <location>
        <begin position="399"/>
        <end position="474"/>
    </location>
</feature>
<evidence type="ECO:0000313" key="8">
    <source>
        <dbReference type="EMBL" id="MFD2729365.1"/>
    </source>
</evidence>
<dbReference type="PROSITE" id="PS00455">
    <property type="entry name" value="AMP_BINDING"/>
    <property type="match status" value="1"/>
</dbReference>
<comment type="pathway">
    <text evidence="5">Quinol/quinone metabolism; menaquinone biosynthesis.</text>
</comment>
<dbReference type="HAMAP" id="MF_00731">
    <property type="entry name" value="MenE"/>
    <property type="match status" value="1"/>
</dbReference>
<organism evidence="8 9">
    <name type="scientific">Enterococcus camelliae</name>
    <dbReference type="NCBI Taxonomy" id="453959"/>
    <lineage>
        <taxon>Bacteria</taxon>
        <taxon>Bacillati</taxon>
        <taxon>Bacillota</taxon>
        <taxon>Bacilli</taxon>
        <taxon>Lactobacillales</taxon>
        <taxon>Enterococcaceae</taxon>
        <taxon>Enterococcus</taxon>
    </lineage>
</organism>
<proteinExistence type="inferred from homology"/>
<name>A0ABW5TL74_9ENTE</name>
<protein>
    <recommendedName>
        <fullName evidence="5">2-succinylbenzoate--CoA ligase</fullName>
        <ecNumber evidence="5">6.2.1.26</ecNumber>
    </recommendedName>
    <alternativeName>
        <fullName evidence="5">o-succinylbenzoyl-CoA synthetase</fullName>
        <shortName evidence="5">OSB-CoA synthetase</shortName>
    </alternativeName>
</protein>
<dbReference type="PANTHER" id="PTHR43767">
    <property type="entry name" value="LONG-CHAIN-FATTY-ACID--COA LIGASE"/>
    <property type="match status" value="1"/>
</dbReference>
<comment type="catalytic activity">
    <reaction evidence="5">
        <text>2-succinylbenzoate + ATP + CoA = 2-succinylbenzoyl-CoA + AMP + diphosphate</text>
        <dbReference type="Rhea" id="RHEA:17009"/>
        <dbReference type="ChEBI" id="CHEBI:18325"/>
        <dbReference type="ChEBI" id="CHEBI:30616"/>
        <dbReference type="ChEBI" id="CHEBI:33019"/>
        <dbReference type="ChEBI" id="CHEBI:57287"/>
        <dbReference type="ChEBI" id="CHEBI:57364"/>
        <dbReference type="ChEBI" id="CHEBI:456215"/>
        <dbReference type="EC" id="6.2.1.26"/>
    </reaction>
</comment>
<dbReference type="EC" id="6.2.1.26" evidence="5"/>
<keyword evidence="3 5" id="KW-0547">Nucleotide-binding</keyword>
<dbReference type="NCBIfam" id="TIGR01923">
    <property type="entry name" value="menE"/>
    <property type="match status" value="1"/>
</dbReference>
<dbReference type="SUPFAM" id="SSF56801">
    <property type="entry name" value="Acetyl-CoA synthetase-like"/>
    <property type="match status" value="1"/>
</dbReference>
<dbReference type="InterPro" id="IPR025110">
    <property type="entry name" value="AMP-bd_C"/>
</dbReference>
<dbReference type="InterPro" id="IPR050237">
    <property type="entry name" value="ATP-dep_AMP-bd_enzyme"/>
</dbReference>
<comment type="similarity">
    <text evidence="5">Belongs to the ATP-dependent AMP-binding enzyme family. MenE subfamily.</text>
</comment>
<evidence type="ECO:0000256" key="2">
    <source>
        <dbReference type="ARBA" id="ARBA00022598"/>
    </source>
</evidence>
<dbReference type="Gene3D" id="3.40.50.12780">
    <property type="entry name" value="N-terminal domain of ligase-like"/>
    <property type="match status" value="1"/>
</dbReference>
<evidence type="ECO:0000256" key="4">
    <source>
        <dbReference type="ARBA" id="ARBA00022840"/>
    </source>
</evidence>
<dbReference type="Gene3D" id="3.30.300.30">
    <property type="match status" value="1"/>
</dbReference>
<keyword evidence="2 5" id="KW-0436">Ligase</keyword>
<accession>A0ABW5TL74</accession>
<dbReference type="Pfam" id="PF13193">
    <property type="entry name" value="AMP-binding_C"/>
    <property type="match status" value="1"/>
</dbReference>
<keyword evidence="9" id="KW-1185">Reference proteome</keyword>
<evidence type="ECO:0000256" key="3">
    <source>
        <dbReference type="ARBA" id="ARBA00022741"/>
    </source>
</evidence>
<dbReference type="Pfam" id="PF00501">
    <property type="entry name" value="AMP-binding"/>
    <property type="match status" value="1"/>
</dbReference>
<feature type="domain" description="AMP-dependent synthetase/ligase" evidence="6">
    <location>
        <begin position="11"/>
        <end position="350"/>
    </location>
</feature>
<dbReference type="InterPro" id="IPR010192">
    <property type="entry name" value="MenE"/>
</dbReference>
<comment type="caution">
    <text evidence="8">The sequence shown here is derived from an EMBL/GenBank/DDBJ whole genome shotgun (WGS) entry which is preliminary data.</text>
</comment>
<dbReference type="InterPro" id="IPR020845">
    <property type="entry name" value="AMP-binding_CS"/>
</dbReference>
<evidence type="ECO:0000256" key="5">
    <source>
        <dbReference type="HAMAP-Rule" id="MF_00731"/>
    </source>
</evidence>
<dbReference type="PANTHER" id="PTHR43767:SF1">
    <property type="entry name" value="NONRIBOSOMAL PEPTIDE SYNTHASE PES1 (EUROFUNG)-RELATED"/>
    <property type="match status" value="1"/>
</dbReference>
<dbReference type="InterPro" id="IPR045851">
    <property type="entry name" value="AMP-bd_C_sf"/>
</dbReference>
<evidence type="ECO:0000256" key="1">
    <source>
        <dbReference type="ARBA" id="ARBA00022428"/>
    </source>
</evidence>
<dbReference type="InterPro" id="IPR042099">
    <property type="entry name" value="ANL_N_sf"/>
</dbReference>
<dbReference type="RefSeq" id="WP_379981636.1">
    <property type="nucleotide sequence ID" value="NZ_JBHUMO010000044.1"/>
</dbReference>
<dbReference type="EMBL" id="JBHUMO010000044">
    <property type="protein sequence ID" value="MFD2729365.1"/>
    <property type="molecule type" value="Genomic_DNA"/>
</dbReference>
<keyword evidence="4 5" id="KW-0067">ATP-binding</keyword>
<evidence type="ECO:0000259" key="7">
    <source>
        <dbReference type="Pfam" id="PF13193"/>
    </source>
</evidence>
<comment type="pathway">
    <text evidence="5">Quinol/quinone metabolism; 1,4-dihydroxy-2-naphthoate biosynthesis; 1,4-dihydroxy-2-naphthoate from chorismate: step 5/7.</text>
</comment>
<sequence>MQTNQAPRSWLQQQALLHPKRPAFLWQKESWSFSLLAQIAQRYAHYYAANLPATSKRVAIYSKNSPAMYLTILGLWELGMEVQLLNRRLTVEEWRFQLNDAQTEWLLCDDVRAIPDTIACLAIPDLLEKDIAQADYIDAGYESSAIASIMYTSGTTGQPKGVPQTFGNHHASIVATQHSLQLTGDDCWGLVLPLFHISGLSILLRSLKIGLAVRLYEQFDPIVLNASLQAGEVTVLSLVTSTLQALLPVAPSRGYAHLKAILLGGGPIMPSLIEEAMACKIPIMPSFGMTETCSQITALPVKELTHKVGSAGYPLNDVKVKIVPSTNQMNATALIGEIFVKGPSIVTSYLNQRSEDSWTEDGWLKTGDLGYLDQDGALYLKSRLSELIISGGENIYPGEIEQILMRHPAITAAAVIGQMDEQWGQVPIAFIQLTTANVLTRAALQPYLTASLATYKHPKMIYVVHSFPKTASGKVLKRLFLTEERVKYIEYPLST</sequence>
<keyword evidence="1 5" id="KW-0474">Menaquinone biosynthesis</keyword>
<dbReference type="InterPro" id="IPR000873">
    <property type="entry name" value="AMP-dep_synth/lig_dom"/>
</dbReference>